<dbReference type="InterPro" id="IPR001007">
    <property type="entry name" value="VWF_dom"/>
</dbReference>
<dbReference type="AlphaFoldDB" id="A0A5E4CPC8"/>
<name>A0A5E4CPC8_MARMO</name>
<keyword evidence="2" id="KW-0677">Repeat</keyword>
<dbReference type="SUPFAM" id="SSF57567">
    <property type="entry name" value="Serine protease inhibitors"/>
    <property type="match status" value="4"/>
</dbReference>
<proteinExistence type="predicted"/>
<dbReference type="Gene3D" id="2.10.25.10">
    <property type="entry name" value="Laminin"/>
    <property type="match status" value="5"/>
</dbReference>
<dbReference type="PANTHER" id="PTHR11339">
    <property type="entry name" value="EXTRACELLULAR MATRIX GLYCOPROTEIN RELATED"/>
    <property type="match status" value="1"/>
</dbReference>
<dbReference type="SUPFAM" id="SSF82895">
    <property type="entry name" value="TSP-1 type 1 repeat"/>
    <property type="match status" value="5"/>
</dbReference>
<dbReference type="InterPro" id="IPR036084">
    <property type="entry name" value="Ser_inhib-like_sf"/>
</dbReference>
<comment type="caution">
    <text evidence="4">Lacks conserved residue(s) required for the propagation of feature annotation.</text>
</comment>
<evidence type="ECO:0000256" key="3">
    <source>
        <dbReference type="ARBA" id="ARBA00023157"/>
    </source>
</evidence>
<organism evidence="8 9">
    <name type="scientific">Marmota monax</name>
    <name type="common">Woodchuck</name>
    <dbReference type="NCBI Taxonomy" id="9995"/>
    <lineage>
        <taxon>Eukaryota</taxon>
        <taxon>Metazoa</taxon>
        <taxon>Chordata</taxon>
        <taxon>Craniata</taxon>
        <taxon>Vertebrata</taxon>
        <taxon>Euteleostomi</taxon>
        <taxon>Mammalia</taxon>
        <taxon>Eutheria</taxon>
        <taxon>Euarchontoglires</taxon>
        <taxon>Glires</taxon>
        <taxon>Rodentia</taxon>
        <taxon>Sciuromorpha</taxon>
        <taxon>Sciuridae</taxon>
        <taxon>Xerinae</taxon>
        <taxon>Marmotini</taxon>
        <taxon>Marmota</taxon>
    </lineage>
</organism>
<evidence type="ECO:0000256" key="1">
    <source>
        <dbReference type="ARBA" id="ARBA00022729"/>
    </source>
</evidence>
<comment type="caution">
    <text evidence="8">The sequence shown here is derived from an EMBL/GenBank/DDBJ whole genome shotgun (WGS) entry which is preliminary data.</text>
</comment>
<evidence type="ECO:0000256" key="5">
    <source>
        <dbReference type="SAM" id="MobiDB-lite"/>
    </source>
</evidence>
<dbReference type="Proteomes" id="UP000335636">
    <property type="component" value="Unassembled WGS sequence"/>
</dbReference>
<evidence type="ECO:0008006" key="10">
    <source>
        <dbReference type="Google" id="ProtNLM"/>
    </source>
</evidence>
<dbReference type="Pfam" id="PF00093">
    <property type="entry name" value="VWC"/>
    <property type="match status" value="1"/>
</dbReference>
<feature type="domain" description="CTCK" evidence="6">
    <location>
        <begin position="1082"/>
        <end position="1181"/>
    </location>
</feature>
<feature type="region of interest" description="Disordered" evidence="5">
    <location>
        <begin position="120"/>
        <end position="141"/>
    </location>
</feature>
<dbReference type="FunFam" id="2.10.25.10:FF:000217">
    <property type="entry name" value="SCO-spondin"/>
    <property type="match status" value="3"/>
</dbReference>
<feature type="compositionally biased region" description="Low complexity" evidence="5">
    <location>
        <begin position="10"/>
        <end position="38"/>
    </location>
</feature>
<evidence type="ECO:0000313" key="8">
    <source>
        <dbReference type="EMBL" id="VTJ83748.1"/>
    </source>
</evidence>
<dbReference type="Pfam" id="PF00090">
    <property type="entry name" value="TSP_1"/>
    <property type="match status" value="5"/>
</dbReference>
<sequence>MLGPPGVWRSLQLSPVPQPTPLQLLSSLPPSSRPQQALATWSLPPPLGNPQPTLHTARPLGTSPTEPQEEGCPAGMELVSCANRCPRRCSDLQEGVLCQDGQACQWGCRCAEGTSRCSVGRQEGPRGQHQPSRAISPTGSLEQDSSCVPVGHCECTDAQGHSWAPGSQHQDACNNCSCQAGQLSCTAQPCPPPAHCAWSRWSAWSPCSHSCGPRGLQSRFRSSTSGSWAPECQEEKSQSQPCPQPPCPPLCLHEGRPRTLGDSWLQGECQQCSCTPEGIICEDTKCPGSWTLWSLWSDCPVSCGGGNQVRTRACMVPDPHHREPLCQGPDTQTQPCGQQPCQPLLEACSWGPWGPCSRSCGSGLASRSGSCPCLPAEAEPTCNGTFPHLDTQACYAGPCLEECLWSGWSSWTRCSCQVLVQQRYRHQGPAPGRMAEGPPCTRLDGHFRPCPTGSCSEDSCTPPFEFQACGSPCTGLCATHLSRQLCQDLPPCQPGCYCPKGLLEQAGACIPPEQCNCWHISEEGAEVTLAPGDHLQLGCKECECWHGELRCTSWGCEGLLPLSSWSEWSPCGPCLPRSALTRTSRTTLEEHWPPNTTGLWPPSTSLLVSEQHRHRLCLDPETGRPWAGDPQLCTAPLNQQRLCPDPEACQDSCQWNPWGPWSPCQVPCSGGFRMRWREAGGLPGGACRGPWAQTQSCNTGPCPGKSCEAKDTVPTLECANQCPRSCMDLWERVQCLQGPCSPGCRCPPGQLVQDGHCVPISSCRCGLPSANASWELAPAQVVQLDCHNCTCINGSLVCPHLECPTLGPWSAWSKCSVACGGGTMDRHRSCKEHPQGALCQAQDMKQQQDCNLQPCPECPSGQVFSACAASCPSLCSHLQPGTICTQEPCQPGCGCPRGQLLHNGTCVPPAACPCTQLLLPWGLTLTLEEQAQELPPGAMLTRNCTRCTCQDGAFSCSLIDCQECPPGEMWQHVGPEELGPCEWTCQETNTTAAQGNCSAVQTPGCICQEGYFRSQAGPCVPADQCECWHHGHLHLLGSEWQEDCESCRCLRGRSVCTQHCPLLNCAQDEVTVQEPGSCCPTCRRETLEAQSASCRHLTELRNLTKGPCHLDQVEVSYCSGHCPSSTNVMPEEPYLQSQCDCCSYRLDPDSPVRILNLRCPDGRTEPVVLPVINSCQCSACQGDFSKR</sequence>
<evidence type="ECO:0000313" key="9">
    <source>
        <dbReference type="Proteomes" id="UP000335636"/>
    </source>
</evidence>
<dbReference type="PROSITE" id="PS50092">
    <property type="entry name" value="TSP1"/>
    <property type="match status" value="7"/>
</dbReference>
<dbReference type="CDD" id="cd19941">
    <property type="entry name" value="TIL"/>
    <property type="match status" value="4"/>
</dbReference>
<evidence type="ECO:0000259" key="7">
    <source>
        <dbReference type="PROSITE" id="PS50184"/>
    </source>
</evidence>
<feature type="region of interest" description="Disordered" evidence="5">
    <location>
        <begin position="1"/>
        <end position="71"/>
    </location>
</feature>
<feature type="compositionally biased region" description="Polar residues" evidence="5">
    <location>
        <begin position="129"/>
        <end position="141"/>
    </location>
</feature>
<evidence type="ECO:0000259" key="6">
    <source>
        <dbReference type="PROSITE" id="PS01225"/>
    </source>
</evidence>
<reference evidence="8" key="1">
    <citation type="submission" date="2019-04" db="EMBL/GenBank/DDBJ databases">
        <authorList>
            <person name="Alioto T."/>
            <person name="Alioto T."/>
        </authorList>
    </citation>
    <scope>NUCLEOTIDE SEQUENCE [LARGE SCALE GENOMIC DNA]</scope>
</reference>
<feature type="domain" description="VWFC" evidence="7">
    <location>
        <begin position="1027"/>
        <end position="1083"/>
    </location>
</feature>
<evidence type="ECO:0000256" key="4">
    <source>
        <dbReference type="PROSITE-ProRule" id="PRU00039"/>
    </source>
</evidence>
<dbReference type="InterPro" id="IPR036383">
    <property type="entry name" value="TSP1_rpt_sf"/>
</dbReference>
<dbReference type="Pfam" id="PF01826">
    <property type="entry name" value="TIL"/>
    <property type="match status" value="3"/>
</dbReference>
<dbReference type="InterPro" id="IPR000884">
    <property type="entry name" value="TSP1_rpt"/>
</dbReference>
<keyword evidence="3" id="KW-1015">Disulfide bond</keyword>
<keyword evidence="9" id="KW-1185">Reference proteome</keyword>
<dbReference type="PROSITE" id="PS01225">
    <property type="entry name" value="CTCK_2"/>
    <property type="match status" value="1"/>
</dbReference>
<dbReference type="PROSITE" id="PS50184">
    <property type="entry name" value="VWFC_2"/>
    <property type="match status" value="1"/>
</dbReference>
<dbReference type="InterPro" id="IPR006207">
    <property type="entry name" value="Cys_knot_C"/>
</dbReference>
<dbReference type="EMBL" id="CABDUW010001755">
    <property type="protein sequence ID" value="VTJ83748.1"/>
    <property type="molecule type" value="Genomic_DNA"/>
</dbReference>
<dbReference type="SMART" id="SM00041">
    <property type="entry name" value="CT"/>
    <property type="match status" value="1"/>
</dbReference>
<dbReference type="FunFam" id="2.20.100.10:FF:000001">
    <property type="entry name" value="semaphorin-5A isoform X1"/>
    <property type="match status" value="1"/>
</dbReference>
<dbReference type="SUPFAM" id="SSF57603">
    <property type="entry name" value="FnI-like domain"/>
    <property type="match status" value="2"/>
</dbReference>
<dbReference type="InterPro" id="IPR002919">
    <property type="entry name" value="TIL_dom"/>
</dbReference>
<dbReference type="Gene3D" id="2.20.100.10">
    <property type="entry name" value="Thrombospondin type-1 (TSP1) repeat"/>
    <property type="match status" value="5"/>
</dbReference>
<dbReference type="SMART" id="SM00209">
    <property type="entry name" value="TSP1"/>
    <property type="match status" value="6"/>
</dbReference>
<dbReference type="SMART" id="SM00214">
    <property type="entry name" value="VWC"/>
    <property type="match status" value="3"/>
</dbReference>
<dbReference type="PROSITE" id="PS01208">
    <property type="entry name" value="VWFC_1"/>
    <property type="match status" value="1"/>
</dbReference>
<evidence type="ECO:0000256" key="2">
    <source>
        <dbReference type="ARBA" id="ARBA00022737"/>
    </source>
</evidence>
<gene>
    <name evidence="8" type="ORF">MONAX_5E026062</name>
</gene>
<keyword evidence="1" id="KW-0732">Signal</keyword>
<dbReference type="InterPro" id="IPR050780">
    <property type="entry name" value="Mucin_vWF_Thrombospondin_sf"/>
</dbReference>
<dbReference type="SMART" id="SM00215">
    <property type="entry name" value="VWC_out"/>
    <property type="match status" value="2"/>
</dbReference>
<protein>
    <recommendedName>
        <fullName evidence="10">SCO-spondin</fullName>
    </recommendedName>
</protein>
<accession>A0A5E4CPC8</accession>